<proteinExistence type="predicted"/>
<accession>A0A4Y2F1E0</accession>
<keyword evidence="3" id="KW-1185">Reference proteome</keyword>
<name>A0A4Y2F1E0_ARAVE</name>
<sequence>MSSLNLPLSVRESLGEITPADLTCPCGTESRNWETGSVFSSQLIWHREGQGPHHRRRGRGDEHRLPPSSPRDERRPPAREVRTRAGR</sequence>
<reference evidence="2 3" key="1">
    <citation type="journal article" date="2019" name="Sci. Rep.">
        <title>Orb-weaving spider Araneus ventricosus genome elucidates the spidroin gene catalogue.</title>
        <authorList>
            <person name="Kono N."/>
            <person name="Nakamura H."/>
            <person name="Ohtoshi R."/>
            <person name="Moran D.A.P."/>
            <person name="Shinohara A."/>
            <person name="Yoshida Y."/>
            <person name="Fujiwara M."/>
            <person name="Mori M."/>
            <person name="Tomita M."/>
            <person name="Arakawa K."/>
        </authorList>
    </citation>
    <scope>NUCLEOTIDE SEQUENCE [LARGE SCALE GENOMIC DNA]</scope>
</reference>
<organism evidence="2 3">
    <name type="scientific">Araneus ventricosus</name>
    <name type="common">Orbweaver spider</name>
    <name type="synonym">Epeira ventricosa</name>
    <dbReference type="NCBI Taxonomy" id="182803"/>
    <lineage>
        <taxon>Eukaryota</taxon>
        <taxon>Metazoa</taxon>
        <taxon>Ecdysozoa</taxon>
        <taxon>Arthropoda</taxon>
        <taxon>Chelicerata</taxon>
        <taxon>Arachnida</taxon>
        <taxon>Araneae</taxon>
        <taxon>Araneomorphae</taxon>
        <taxon>Entelegynae</taxon>
        <taxon>Araneoidea</taxon>
        <taxon>Araneidae</taxon>
        <taxon>Araneus</taxon>
    </lineage>
</organism>
<dbReference type="Proteomes" id="UP000499080">
    <property type="component" value="Unassembled WGS sequence"/>
</dbReference>
<evidence type="ECO:0000313" key="2">
    <source>
        <dbReference type="EMBL" id="GBM34146.1"/>
    </source>
</evidence>
<protein>
    <submittedName>
        <fullName evidence="2">Uncharacterized protein</fullName>
    </submittedName>
</protein>
<dbReference type="AlphaFoldDB" id="A0A4Y2F1E0"/>
<comment type="caution">
    <text evidence="2">The sequence shown here is derived from an EMBL/GenBank/DDBJ whole genome shotgun (WGS) entry which is preliminary data.</text>
</comment>
<feature type="compositionally biased region" description="Basic and acidic residues" evidence="1">
    <location>
        <begin position="59"/>
        <end position="87"/>
    </location>
</feature>
<gene>
    <name evidence="2" type="ORF">AVEN_243194_1</name>
</gene>
<dbReference type="EMBL" id="BGPR01000752">
    <property type="protein sequence ID" value="GBM34146.1"/>
    <property type="molecule type" value="Genomic_DNA"/>
</dbReference>
<evidence type="ECO:0000313" key="3">
    <source>
        <dbReference type="Proteomes" id="UP000499080"/>
    </source>
</evidence>
<feature type="region of interest" description="Disordered" evidence="1">
    <location>
        <begin position="47"/>
        <end position="87"/>
    </location>
</feature>
<evidence type="ECO:0000256" key="1">
    <source>
        <dbReference type="SAM" id="MobiDB-lite"/>
    </source>
</evidence>